<name>A0A554LL31_9BACT</name>
<sequence length="233" mass="26620">MSDIRPLKLKELRQKKALSQQELAEELGVSRQTIFALEKGLWEPSLGLTLRICDMLEVAFEDIFDLEIKNKLISSENVSEERGGKMDRNLMPFSPFRGLGDLHCEIDRFFEDSFSSNTPGNIARMPAINIHEEEDKFIVEAAVPGYREDEIDIEVGDDYLTVKGEKKEEKEEKGKKIHKREFAYGSFERTVSFPGLITYDKVSADLVDGALRISIPKKEPVKPKVRKVKVNKK</sequence>
<evidence type="ECO:0000259" key="4">
    <source>
        <dbReference type="PROSITE" id="PS50943"/>
    </source>
</evidence>
<feature type="domain" description="SHSP" evidence="3">
    <location>
        <begin position="118"/>
        <end position="233"/>
    </location>
</feature>
<dbReference type="InterPro" id="IPR001387">
    <property type="entry name" value="Cro/C1-type_HTH"/>
</dbReference>
<dbReference type="InterPro" id="IPR010982">
    <property type="entry name" value="Lambda_DNA-bd_dom_sf"/>
</dbReference>
<dbReference type="Pfam" id="PF01381">
    <property type="entry name" value="HTH_3"/>
    <property type="match status" value="1"/>
</dbReference>
<accession>A0A554LL31</accession>
<dbReference type="CDD" id="cd06464">
    <property type="entry name" value="ACD_sHsps-like"/>
    <property type="match status" value="1"/>
</dbReference>
<dbReference type="PROSITE" id="PS01031">
    <property type="entry name" value="SHSP"/>
    <property type="match status" value="1"/>
</dbReference>
<feature type="domain" description="HTH cro/C1-type" evidence="4">
    <location>
        <begin position="9"/>
        <end position="63"/>
    </location>
</feature>
<comment type="caution">
    <text evidence="5">The sequence shown here is derived from an EMBL/GenBank/DDBJ whole genome shotgun (WGS) entry which is preliminary data.</text>
</comment>
<evidence type="ECO:0000313" key="6">
    <source>
        <dbReference type="Proteomes" id="UP000315689"/>
    </source>
</evidence>
<gene>
    <name evidence="5" type="ORF">CEN89_132</name>
</gene>
<protein>
    <submittedName>
        <fullName evidence="5">HSP20 family protein</fullName>
    </submittedName>
</protein>
<evidence type="ECO:0000313" key="5">
    <source>
        <dbReference type="EMBL" id="TSC93349.1"/>
    </source>
</evidence>
<evidence type="ECO:0000256" key="1">
    <source>
        <dbReference type="PROSITE-ProRule" id="PRU00285"/>
    </source>
</evidence>
<evidence type="ECO:0000256" key="2">
    <source>
        <dbReference type="RuleBase" id="RU003616"/>
    </source>
</evidence>
<dbReference type="SMART" id="SM00530">
    <property type="entry name" value="HTH_XRE"/>
    <property type="match status" value="1"/>
</dbReference>
<dbReference type="EMBL" id="VMGK01000003">
    <property type="protein sequence ID" value="TSC93349.1"/>
    <property type="molecule type" value="Genomic_DNA"/>
</dbReference>
<dbReference type="Proteomes" id="UP000315689">
    <property type="component" value="Unassembled WGS sequence"/>
</dbReference>
<dbReference type="SUPFAM" id="SSF49764">
    <property type="entry name" value="HSP20-like chaperones"/>
    <property type="match status" value="1"/>
</dbReference>
<dbReference type="GO" id="GO:0003677">
    <property type="term" value="F:DNA binding"/>
    <property type="evidence" value="ECO:0007669"/>
    <property type="project" value="InterPro"/>
</dbReference>
<dbReference type="SUPFAM" id="SSF47413">
    <property type="entry name" value="lambda repressor-like DNA-binding domains"/>
    <property type="match status" value="1"/>
</dbReference>
<dbReference type="CDD" id="cd00093">
    <property type="entry name" value="HTH_XRE"/>
    <property type="match status" value="1"/>
</dbReference>
<comment type="similarity">
    <text evidence="1 2">Belongs to the small heat shock protein (HSP20) family.</text>
</comment>
<dbReference type="AlphaFoldDB" id="A0A554LL31"/>
<dbReference type="PANTHER" id="PTHR11527">
    <property type="entry name" value="HEAT-SHOCK PROTEIN 20 FAMILY MEMBER"/>
    <property type="match status" value="1"/>
</dbReference>
<dbReference type="PROSITE" id="PS50943">
    <property type="entry name" value="HTH_CROC1"/>
    <property type="match status" value="1"/>
</dbReference>
<reference evidence="5 6" key="1">
    <citation type="submission" date="2017-07" db="EMBL/GenBank/DDBJ databases">
        <title>Mechanisms for carbon and nitrogen cycling indicate functional differentiation within the Candidate Phyla Radiation.</title>
        <authorList>
            <person name="Danczak R.E."/>
            <person name="Johnston M.D."/>
            <person name="Kenah C."/>
            <person name="Slattery M."/>
            <person name="Wrighton K.C."/>
            <person name="Wilkins M.J."/>
        </authorList>
    </citation>
    <scope>NUCLEOTIDE SEQUENCE [LARGE SCALE GENOMIC DNA]</scope>
    <source>
        <strain evidence="5">Licking1014_7</strain>
    </source>
</reference>
<evidence type="ECO:0000259" key="3">
    <source>
        <dbReference type="PROSITE" id="PS01031"/>
    </source>
</evidence>
<organism evidence="5 6">
    <name type="scientific">Candidatus Berkelbacteria bacterium Licking1014_7</name>
    <dbReference type="NCBI Taxonomy" id="2017147"/>
    <lineage>
        <taxon>Bacteria</taxon>
        <taxon>Candidatus Berkelbacteria</taxon>
    </lineage>
</organism>
<dbReference type="Gene3D" id="1.10.260.40">
    <property type="entry name" value="lambda repressor-like DNA-binding domains"/>
    <property type="match status" value="1"/>
</dbReference>
<proteinExistence type="inferred from homology"/>
<dbReference type="Gene3D" id="2.60.40.790">
    <property type="match status" value="1"/>
</dbReference>
<dbReference type="InterPro" id="IPR002068">
    <property type="entry name" value="A-crystallin/Hsp20_dom"/>
</dbReference>
<dbReference type="InterPro" id="IPR008978">
    <property type="entry name" value="HSP20-like_chaperone"/>
</dbReference>
<dbReference type="Pfam" id="PF00011">
    <property type="entry name" value="HSP20"/>
    <property type="match status" value="1"/>
</dbReference>
<dbReference type="InterPro" id="IPR031107">
    <property type="entry name" value="Small_HSP"/>
</dbReference>